<proteinExistence type="predicted"/>
<sequence length="109" mass="12004">MLEGFAVIFFLLAVIVIAAIAVIVGLALVRRPAPDWQRHLRAQGQAISEEPPSEGVAARETTLGDLLDANRVQKNGYFDPDRLPGIDRIEGVADRIERIQENRQSAKDS</sequence>
<dbReference type="Proteomes" id="UP000617426">
    <property type="component" value="Unassembled WGS sequence"/>
</dbReference>
<gene>
    <name evidence="2" type="ORF">HD592_001400</name>
</gene>
<keyword evidence="1" id="KW-1133">Transmembrane helix</keyword>
<organism evidence="2 3">
    <name type="scientific">Schaalia hyovaginalis</name>
    <dbReference type="NCBI Taxonomy" id="29316"/>
    <lineage>
        <taxon>Bacteria</taxon>
        <taxon>Bacillati</taxon>
        <taxon>Actinomycetota</taxon>
        <taxon>Actinomycetes</taxon>
        <taxon>Actinomycetales</taxon>
        <taxon>Actinomycetaceae</taxon>
        <taxon>Schaalia</taxon>
    </lineage>
</organism>
<name>A0A923IY57_9ACTO</name>
<dbReference type="EMBL" id="JACHMK010000001">
    <property type="protein sequence ID" value="MBB6334835.1"/>
    <property type="molecule type" value="Genomic_DNA"/>
</dbReference>
<reference evidence="2" key="1">
    <citation type="submission" date="2020-08" db="EMBL/GenBank/DDBJ databases">
        <title>Sequencing the genomes of 1000 actinobacteria strains.</title>
        <authorList>
            <person name="Klenk H.-P."/>
        </authorList>
    </citation>
    <scope>NUCLEOTIDE SEQUENCE</scope>
    <source>
        <strain evidence="2">DSM 10695</strain>
    </source>
</reference>
<evidence type="ECO:0000256" key="1">
    <source>
        <dbReference type="SAM" id="Phobius"/>
    </source>
</evidence>
<dbReference type="RefSeq" id="WP_184452852.1">
    <property type="nucleotide sequence ID" value="NZ_JACHMK010000001.1"/>
</dbReference>
<protein>
    <submittedName>
        <fullName evidence="2">Uncharacterized protein</fullName>
    </submittedName>
</protein>
<keyword evidence="1" id="KW-0812">Transmembrane</keyword>
<keyword evidence="1" id="KW-0472">Membrane</keyword>
<evidence type="ECO:0000313" key="2">
    <source>
        <dbReference type="EMBL" id="MBB6334835.1"/>
    </source>
</evidence>
<keyword evidence="3" id="KW-1185">Reference proteome</keyword>
<accession>A0A923IY57</accession>
<dbReference type="AlphaFoldDB" id="A0A923IY57"/>
<comment type="caution">
    <text evidence="2">The sequence shown here is derived from an EMBL/GenBank/DDBJ whole genome shotgun (WGS) entry which is preliminary data.</text>
</comment>
<evidence type="ECO:0000313" key="3">
    <source>
        <dbReference type="Proteomes" id="UP000617426"/>
    </source>
</evidence>
<feature type="transmembrane region" description="Helical" evidence="1">
    <location>
        <begin position="6"/>
        <end position="29"/>
    </location>
</feature>